<protein>
    <recommendedName>
        <fullName evidence="2">GAG-pre-integrase domain-containing protein</fullName>
    </recommendedName>
</protein>
<organism evidence="3 4">
    <name type="scientific">Tanacetum coccineum</name>
    <dbReference type="NCBI Taxonomy" id="301880"/>
    <lineage>
        <taxon>Eukaryota</taxon>
        <taxon>Viridiplantae</taxon>
        <taxon>Streptophyta</taxon>
        <taxon>Embryophyta</taxon>
        <taxon>Tracheophyta</taxon>
        <taxon>Spermatophyta</taxon>
        <taxon>Magnoliopsida</taxon>
        <taxon>eudicotyledons</taxon>
        <taxon>Gunneridae</taxon>
        <taxon>Pentapetalae</taxon>
        <taxon>asterids</taxon>
        <taxon>campanulids</taxon>
        <taxon>Asterales</taxon>
        <taxon>Asteraceae</taxon>
        <taxon>Asteroideae</taxon>
        <taxon>Anthemideae</taxon>
        <taxon>Anthemidinae</taxon>
        <taxon>Tanacetum</taxon>
    </lineage>
</organism>
<dbReference type="PANTHER" id="PTHR47592">
    <property type="entry name" value="PBF68 PROTEIN"/>
    <property type="match status" value="1"/>
</dbReference>
<evidence type="ECO:0000313" key="3">
    <source>
        <dbReference type="EMBL" id="GJT41116.1"/>
    </source>
</evidence>
<sequence length="351" mass="40106">MCSLLLFDDGDDATVEQLMKRAKKELWDSLETKYMAEDASSKKFLVSNFTNYKMTDSRPVMEQYIKLLGIFGKFTQHQMNTDEAIQSTLVELGSHLRIEESLKVHDHDKAKGKNVAGPYNQMLRLNIVNDNIASTFMSTSKLNDLILWHAILSHVHFKRMQDMSKDGLIPAFDMDTEKALHPKWHAKVTAIEESKNLTTLPLDELIGNLKVYEEVKREVSDEDSSSSDSEDEEYAMAVNNREPLPEDILGVTIQRAIKEILRDTTQRDIEEILGDTTQRDIEEILGDTTQRDIEEILGDTTQRDIEEILGDTTQRDIEEILGDTTQRDIEEILGDTTQRDIFMYLGNNISG</sequence>
<dbReference type="Pfam" id="PF13976">
    <property type="entry name" value="gag_pre-integrs"/>
    <property type="match status" value="1"/>
</dbReference>
<proteinExistence type="predicted"/>
<dbReference type="InterPro" id="IPR025724">
    <property type="entry name" value="GAG-pre-integrase_dom"/>
</dbReference>
<feature type="compositionally biased region" description="Acidic residues" evidence="1">
    <location>
        <begin position="220"/>
        <end position="234"/>
    </location>
</feature>
<accession>A0ABQ5DS56</accession>
<evidence type="ECO:0000313" key="4">
    <source>
        <dbReference type="Proteomes" id="UP001151760"/>
    </source>
</evidence>
<feature type="region of interest" description="Disordered" evidence="1">
    <location>
        <begin position="217"/>
        <end position="241"/>
    </location>
</feature>
<dbReference type="EMBL" id="BQNB010015534">
    <property type="protein sequence ID" value="GJT41116.1"/>
    <property type="molecule type" value="Genomic_DNA"/>
</dbReference>
<feature type="domain" description="GAG-pre-integrase" evidence="2">
    <location>
        <begin position="130"/>
        <end position="174"/>
    </location>
</feature>
<reference evidence="3" key="1">
    <citation type="journal article" date="2022" name="Int. J. Mol. Sci.">
        <title>Draft Genome of Tanacetum Coccineum: Genomic Comparison of Closely Related Tanacetum-Family Plants.</title>
        <authorList>
            <person name="Yamashiro T."/>
            <person name="Shiraishi A."/>
            <person name="Nakayama K."/>
            <person name="Satake H."/>
        </authorList>
    </citation>
    <scope>NUCLEOTIDE SEQUENCE</scope>
</reference>
<evidence type="ECO:0000256" key="1">
    <source>
        <dbReference type="SAM" id="MobiDB-lite"/>
    </source>
</evidence>
<dbReference type="Proteomes" id="UP001151760">
    <property type="component" value="Unassembled WGS sequence"/>
</dbReference>
<keyword evidence="4" id="KW-1185">Reference proteome</keyword>
<dbReference type="PANTHER" id="PTHR47592:SF29">
    <property type="entry name" value="ZINC FINGER, CCHC-TYPE"/>
    <property type="match status" value="1"/>
</dbReference>
<dbReference type="Pfam" id="PF14223">
    <property type="entry name" value="Retrotran_gag_2"/>
    <property type="match status" value="1"/>
</dbReference>
<reference evidence="3" key="2">
    <citation type="submission" date="2022-01" db="EMBL/GenBank/DDBJ databases">
        <authorList>
            <person name="Yamashiro T."/>
            <person name="Shiraishi A."/>
            <person name="Satake H."/>
            <person name="Nakayama K."/>
        </authorList>
    </citation>
    <scope>NUCLEOTIDE SEQUENCE</scope>
</reference>
<gene>
    <name evidence="3" type="ORF">Tco_0940981</name>
</gene>
<name>A0ABQ5DS56_9ASTR</name>
<evidence type="ECO:0000259" key="2">
    <source>
        <dbReference type="Pfam" id="PF13976"/>
    </source>
</evidence>
<comment type="caution">
    <text evidence="3">The sequence shown here is derived from an EMBL/GenBank/DDBJ whole genome shotgun (WGS) entry which is preliminary data.</text>
</comment>